<dbReference type="InterPro" id="IPR036259">
    <property type="entry name" value="MFS_trans_sf"/>
</dbReference>
<organism evidence="2 3">
    <name type="scientific">Plakobranchus ocellatus</name>
    <dbReference type="NCBI Taxonomy" id="259542"/>
    <lineage>
        <taxon>Eukaryota</taxon>
        <taxon>Metazoa</taxon>
        <taxon>Spiralia</taxon>
        <taxon>Lophotrochozoa</taxon>
        <taxon>Mollusca</taxon>
        <taxon>Gastropoda</taxon>
        <taxon>Heterobranchia</taxon>
        <taxon>Euthyneura</taxon>
        <taxon>Panpulmonata</taxon>
        <taxon>Sacoglossa</taxon>
        <taxon>Placobranchoidea</taxon>
        <taxon>Plakobranchidae</taxon>
        <taxon>Plakobranchus</taxon>
    </lineage>
</organism>
<dbReference type="SUPFAM" id="SSF103473">
    <property type="entry name" value="MFS general substrate transporter"/>
    <property type="match status" value="1"/>
</dbReference>
<protein>
    <submittedName>
        <fullName evidence="2">Solute carrier family 22 member 8</fullName>
    </submittedName>
</protein>
<dbReference type="Gene3D" id="1.20.1250.20">
    <property type="entry name" value="MFS general substrate transporter like domains"/>
    <property type="match status" value="1"/>
</dbReference>
<keyword evidence="1" id="KW-0812">Transmembrane</keyword>
<dbReference type="AlphaFoldDB" id="A0AAV3ZC32"/>
<reference evidence="2 3" key="1">
    <citation type="journal article" date="2021" name="Elife">
        <title>Chloroplast acquisition without the gene transfer in kleptoplastic sea slugs, Plakobranchus ocellatus.</title>
        <authorList>
            <person name="Maeda T."/>
            <person name="Takahashi S."/>
            <person name="Yoshida T."/>
            <person name="Shimamura S."/>
            <person name="Takaki Y."/>
            <person name="Nagai Y."/>
            <person name="Toyoda A."/>
            <person name="Suzuki Y."/>
            <person name="Arimoto A."/>
            <person name="Ishii H."/>
            <person name="Satoh N."/>
            <person name="Nishiyama T."/>
            <person name="Hasebe M."/>
            <person name="Maruyama T."/>
            <person name="Minagawa J."/>
            <person name="Obokata J."/>
            <person name="Shigenobu S."/>
        </authorList>
    </citation>
    <scope>NUCLEOTIDE SEQUENCE [LARGE SCALE GENOMIC DNA]</scope>
</reference>
<comment type="caution">
    <text evidence="2">The sequence shown here is derived from an EMBL/GenBank/DDBJ whole genome shotgun (WGS) entry which is preliminary data.</text>
</comment>
<evidence type="ECO:0000256" key="1">
    <source>
        <dbReference type="SAM" id="Phobius"/>
    </source>
</evidence>
<evidence type="ECO:0000313" key="2">
    <source>
        <dbReference type="EMBL" id="GFN92051.1"/>
    </source>
</evidence>
<feature type="transmembrane region" description="Helical" evidence="1">
    <location>
        <begin position="59"/>
        <end position="84"/>
    </location>
</feature>
<proteinExistence type="predicted"/>
<dbReference type="Proteomes" id="UP000735302">
    <property type="component" value="Unassembled WGS sequence"/>
</dbReference>
<keyword evidence="3" id="KW-1185">Reference proteome</keyword>
<keyword evidence="1" id="KW-1133">Transmembrane helix</keyword>
<keyword evidence="1" id="KW-0472">Membrane</keyword>
<evidence type="ECO:0000313" key="3">
    <source>
        <dbReference type="Proteomes" id="UP000735302"/>
    </source>
</evidence>
<dbReference type="EMBL" id="BLXT01002217">
    <property type="protein sequence ID" value="GFN92051.1"/>
    <property type="molecule type" value="Genomic_DNA"/>
</dbReference>
<name>A0AAV3ZC32_9GAST</name>
<feature type="transmembrane region" description="Helical" evidence="1">
    <location>
        <begin position="29"/>
        <end position="47"/>
    </location>
</feature>
<gene>
    <name evidence="2" type="ORF">PoB_001855700</name>
</gene>
<feature type="transmembrane region" description="Helical" evidence="1">
    <location>
        <begin position="114"/>
        <end position="136"/>
    </location>
</feature>
<sequence length="171" mass="19202">MLFSVLWLDQDWGRVLTSHQFSKLGRRRCLQIVFAMLGTGVLLAGIFKKLEETSSTDDSVYSLFTLLASLGAMIGASGSFTLIFNYTPEMFPTNNCFDSAGKMLYQNHLQGRKAVFAPNVTIGTCAYVVCLLAFFLPETSKRELPQTISDLQAWFKSNQDNKHSNRRPTEL</sequence>
<accession>A0AAV3ZC32</accession>